<feature type="compositionally biased region" description="Acidic residues" evidence="1">
    <location>
        <begin position="382"/>
        <end position="393"/>
    </location>
</feature>
<evidence type="ECO:0000313" key="3">
    <source>
        <dbReference type="EMBL" id="CDR40599.1"/>
    </source>
</evidence>
<gene>
    <name evidence="3" type="ORF">RHTO0S_05e05336g</name>
</gene>
<evidence type="ECO:0000259" key="2">
    <source>
        <dbReference type="Pfam" id="PF13926"/>
    </source>
</evidence>
<evidence type="ECO:0000256" key="1">
    <source>
        <dbReference type="SAM" id="MobiDB-lite"/>
    </source>
</evidence>
<dbReference type="EMBL" id="LK052940">
    <property type="protein sequence ID" value="CDR40599.1"/>
    <property type="molecule type" value="Genomic_DNA"/>
</dbReference>
<dbReference type="InterPro" id="IPR025451">
    <property type="entry name" value="DUF4211"/>
</dbReference>
<feature type="domain" description="DUF4211" evidence="2">
    <location>
        <begin position="579"/>
        <end position="715"/>
    </location>
</feature>
<feature type="compositionally biased region" description="Basic and acidic residues" evidence="1">
    <location>
        <begin position="62"/>
        <end position="72"/>
    </location>
</feature>
<feature type="compositionally biased region" description="Acidic residues" evidence="1">
    <location>
        <begin position="330"/>
        <end position="356"/>
    </location>
</feature>
<feature type="region of interest" description="Disordered" evidence="1">
    <location>
        <begin position="781"/>
        <end position="807"/>
    </location>
</feature>
<feature type="compositionally biased region" description="Acidic residues" evidence="1">
    <location>
        <begin position="73"/>
        <end position="82"/>
    </location>
</feature>
<protein>
    <submittedName>
        <fullName evidence="3">RHTO0S05e05336g1_1</fullName>
    </submittedName>
</protein>
<feature type="compositionally biased region" description="Low complexity" evidence="1">
    <location>
        <begin position="557"/>
        <end position="579"/>
    </location>
</feature>
<dbReference type="OrthoDB" id="21499at2759"/>
<dbReference type="Pfam" id="PF13926">
    <property type="entry name" value="DUF4211"/>
    <property type="match status" value="1"/>
</dbReference>
<sequence length="843" mass="93910">MSQLKQKTLSLTQEGSVAISGKSPARRFRSLSPDSQKRADRMKLAQRSAEKHHKPTWTEQMEDGRIVDHGQEVSEDEDEPELEERVELVEEDEGSQEEDEGTAQEDERDPQRVKLPSSPSRAKSTPRIVLSSDEEDERATTPKAPVASTSAAAAKPPPSPLDHLSNRLASPSKRYRSPSVFEGVIIYVDPKKRLPGSATKGKAPARKVTPIQLDSDGSSSDEVAVSPRGKGKGKAVVQDKGKKRARSPSTSSSAASSSAASDSDSDSLAVPATIAASNRRIRSQREDRLNKSALRDSGKKGKDGKRRKVDTKRKLVALSQGVRDRRSADEDSEGFDFVVDDEVVEYDTPTDEDEEERDRRRARNARVRAKGKGKGKERAVESEDEEAANESDELGDRRRKKGKGKAVSATSRKAIQRELLASDSENDDITGVSAKSRARQKAKARKEAEARKEKARRKRRRQKRSDDSDSGEDDEDEDMNDLEILDEQTVFEERFRSRKSGVGKFASLKAAREQKQAKNKAIVLDSDDEAPPPTARKPARTKRSSPRFMGDTEHSPSSDSSSDSSGSPDTDSTSSGGDSFIVEEENPDGNKFVEEFRESIRGQMQGLRYYLKTYLLYLVHLVIDPDRDWLAADEEFRTAVHRINEHLAGHLNSLVTSSAWKPRFRKALEARPSMDMEELNKDSKGDPCEACSMGKARHSFYLFTVSGPKYDRDKLQPIPRSEDSSESDTDDDVPLEKSIEFKLGKMCAARAEVAHILRHWAYNTKERVADRVASLRKPIPAAKISQDMSPQERKRARQEERDRKLEEATRIVDKLDKDNVITALVNKLDSELSDAVNALATSK</sequence>
<feature type="compositionally biased region" description="Low complexity" evidence="1">
    <location>
        <begin position="247"/>
        <end position="262"/>
    </location>
</feature>
<feature type="region of interest" description="Disordered" evidence="1">
    <location>
        <begin position="1"/>
        <end position="588"/>
    </location>
</feature>
<dbReference type="PANTHER" id="PTHR14689">
    <property type="entry name" value="PHORBOL-ESTER_DAG-TYPE DOMAIN-CONTAINING PROTEIN"/>
    <property type="match status" value="1"/>
</dbReference>
<feature type="compositionally biased region" description="Acidic residues" evidence="1">
    <location>
        <begin position="724"/>
        <end position="733"/>
    </location>
</feature>
<feature type="compositionally biased region" description="Basic and acidic residues" evidence="1">
    <location>
        <begin position="712"/>
        <end position="723"/>
    </location>
</feature>
<feature type="compositionally biased region" description="Basic and acidic residues" evidence="1">
    <location>
        <begin position="283"/>
        <end position="301"/>
    </location>
</feature>
<feature type="compositionally biased region" description="Basic and acidic residues" evidence="1">
    <location>
        <begin position="790"/>
        <end position="807"/>
    </location>
</feature>
<reference evidence="3" key="1">
    <citation type="journal article" date="2014" name="Genome Announc.">
        <title>Draft genome sequence of Rhodosporidium toruloides CECT1137, an oleaginous yeast of biotechnological interest.</title>
        <authorList>
            <person name="Morin N."/>
            <person name="Calcas X."/>
            <person name="Devillers H."/>
            <person name="Durrens P."/>
            <person name="Sherman D.J."/>
            <person name="Nicaud J.-M."/>
            <person name="Neuveglise C."/>
        </authorList>
    </citation>
    <scope>NUCLEOTIDE SEQUENCE</scope>
    <source>
        <strain evidence="3">CECT1137</strain>
    </source>
</reference>
<name>A0A061AZ00_RHOTO</name>
<dbReference type="GO" id="GO:0005634">
    <property type="term" value="C:nucleus"/>
    <property type="evidence" value="ECO:0007669"/>
    <property type="project" value="TreeGrafter"/>
</dbReference>
<feature type="region of interest" description="Disordered" evidence="1">
    <location>
        <begin position="712"/>
        <end position="733"/>
    </location>
</feature>
<feature type="compositionally biased region" description="Basic residues" evidence="1">
    <location>
        <begin position="453"/>
        <end position="463"/>
    </location>
</feature>
<feature type="compositionally biased region" description="Basic residues" evidence="1">
    <location>
        <begin position="360"/>
        <end position="373"/>
    </location>
</feature>
<feature type="compositionally biased region" description="Basic residues" evidence="1">
    <location>
        <begin position="302"/>
        <end position="315"/>
    </location>
</feature>
<feature type="compositionally biased region" description="Acidic residues" evidence="1">
    <location>
        <begin position="468"/>
        <end position="490"/>
    </location>
</feature>
<feature type="compositionally biased region" description="Acidic residues" evidence="1">
    <location>
        <begin position="89"/>
        <end position="108"/>
    </location>
</feature>
<feature type="compositionally biased region" description="Polar residues" evidence="1">
    <location>
        <begin position="1"/>
        <end position="15"/>
    </location>
</feature>
<organism evidence="3">
    <name type="scientific">Rhodotorula toruloides</name>
    <name type="common">Yeast</name>
    <name type="synonym">Rhodosporidium toruloides</name>
    <dbReference type="NCBI Taxonomy" id="5286"/>
    <lineage>
        <taxon>Eukaryota</taxon>
        <taxon>Fungi</taxon>
        <taxon>Dikarya</taxon>
        <taxon>Basidiomycota</taxon>
        <taxon>Pucciniomycotina</taxon>
        <taxon>Microbotryomycetes</taxon>
        <taxon>Sporidiobolales</taxon>
        <taxon>Sporidiobolaceae</taxon>
        <taxon>Rhodotorula</taxon>
    </lineage>
</organism>
<proteinExistence type="predicted"/>
<feature type="compositionally biased region" description="Low complexity" evidence="1">
    <location>
        <begin position="141"/>
        <end position="154"/>
    </location>
</feature>
<accession>A0A061AZ00</accession>
<dbReference type="AlphaFoldDB" id="A0A061AZ00"/>
<dbReference type="PANTHER" id="PTHR14689:SF0">
    <property type="entry name" value="COILED-COIL DOMAIN-CONTAINING PROTEIN 82"/>
    <property type="match status" value="1"/>
</dbReference>